<dbReference type="Proteomes" id="UP000319263">
    <property type="component" value="Chromosome"/>
</dbReference>
<dbReference type="RefSeq" id="WP_143984724.1">
    <property type="nucleotide sequence ID" value="NZ_CP041692.1"/>
</dbReference>
<evidence type="ECO:0000313" key="2">
    <source>
        <dbReference type="EMBL" id="QDP94735.1"/>
    </source>
</evidence>
<dbReference type="Pfam" id="PF10011">
    <property type="entry name" value="DUF2254"/>
    <property type="match status" value="1"/>
</dbReference>
<organism evidence="2 3">
    <name type="scientific">Microlunatus elymi</name>
    <dbReference type="NCBI Taxonomy" id="2596828"/>
    <lineage>
        <taxon>Bacteria</taxon>
        <taxon>Bacillati</taxon>
        <taxon>Actinomycetota</taxon>
        <taxon>Actinomycetes</taxon>
        <taxon>Propionibacteriales</taxon>
        <taxon>Propionibacteriaceae</taxon>
        <taxon>Microlunatus</taxon>
    </lineage>
</organism>
<name>A0A516PU57_9ACTN</name>
<keyword evidence="1" id="KW-0812">Transmembrane</keyword>
<dbReference type="KEGG" id="mik:FOE78_01310"/>
<dbReference type="AlphaFoldDB" id="A0A516PU57"/>
<evidence type="ECO:0000256" key="1">
    <source>
        <dbReference type="SAM" id="Phobius"/>
    </source>
</evidence>
<keyword evidence="3" id="KW-1185">Reference proteome</keyword>
<gene>
    <name evidence="2" type="ORF">FOE78_01310</name>
</gene>
<dbReference type="EMBL" id="CP041692">
    <property type="protein sequence ID" value="QDP94735.1"/>
    <property type="molecule type" value="Genomic_DNA"/>
</dbReference>
<keyword evidence="1" id="KW-1133">Transmembrane helix</keyword>
<keyword evidence="1" id="KW-0472">Membrane</keyword>
<accession>A0A516PU57</accession>
<feature type="transmembrane region" description="Helical" evidence="1">
    <location>
        <begin position="104"/>
        <end position="124"/>
    </location>
</feature>
<dbReference type="OrthoDB" id="2955631at2"/>
<feature type="transmembrane region" description="Helical" evidence="1">
    <location>
        <begin position="136"/>
        <end position="155"/>
    </location>
</feature>
<evidence type="ECO:0000313" key="3">
    <source>
        <dbReference type="Proteomes" id="UP000319263"/>
    </source>
</evidence>
<sequence>MSWWTRWRAYEYVRNSLWIVPLLFVAIAVALGFAMPTIDEHTAGRIGISFGSTGASGVLGAIAGGMITFTGFVFSILLLAVQFGSSQFSPRLLRRFLRDPTTKIAFGTFIATFVYALMVLRVVGTGPRHDFVPNNAVSVSLYLLLVSMLTFLRLVSRTTQGLRVATVVSEVGRDGRRIMVRSYPDLITDPAADAVPAQPTAPGTVHTIRHRFAPGIVQSVGIRGLVAFAQQSDTVIELVPRVGDLVATGDPIFRVYGSGGLSAADEKRLQKSIAVGDERTVTQDPPFVFRLLADISAKALSPAVNDPTTSIQALDQINLLLRVIGTRRLDTGVVRDDRGTVRFWRQVPSWEDYLRLALVETHQYGVGSVQVMRRIRALLEDVRDNVPDFRRAAVEAELELVAAAALRSFPEPGDQQAASVADRQGLGATAIARPQVAEQQP</sequence>
<feature type="transmembrane region" description="Helical" evidence="1">
    <location>
        <begin position="12"/>
        <end position="38"/>
    </location>
</feature>
<proteinExistence type="predicted"/>
<reference evidence="2 3" key="1">
    <citation type="submission" date="2019-07" db="EMBL/GenBank/DDBJ databases">
        <title>Microlunatus dokdonensis sp. nov. isolated from the rhizospheric soil of the wild plant Elymus tsukushiensis.</title>
        <authorList>
            <person name="Ghim S.-Y."/>
            <person name="Hwang Y.-J."/>
            <person name="Son J.-S."/>
            <person name="Shin J.-H."/>
        </authorList>
    </citation>
    <scope>NUCLEOTIDE SEQUENCE [LARGE SCALE GENOMIC DNA]</scope>
    <source>
        <strain evidence="2 3">KUDC0627</strain>
    </source>
</reference>
<protein>
    <submittedName>
        <fullName evidence="2">DUF2254 domain-containing protein</fullName>
    </submittedName>
</protein>
<dbReference type="InterPro" id="IPR018723">
    <property type="entry name" value="DUF2254_membrane"/>
</dbReference>
<feature type="transmembrane region" description="Helical" evidence="1">
    <location>
        <begin position="58"/>
        <end position="83"/>
    </location>
</feature>